<dbReference type="InterPro" id="IPR023298">
    <property type="entry name" value="ATPase_P-typ_TM_dom_sf"/>
</dbReference>
<dbReference type="SFLD" id="SFLDG00002">
    <property type="entry name" value="C1.7:_P-type_atpase_like"/>
    <property type="match status" value="1"/>
</dbReference>
<evidence type="ECO:0000256" key="4">
    <source>
        <dbReference type="ARBA" id="ARBA00022840"/>
    </source>
</evidence>
<dbReference type="SFLD" id="SFLDS00003">
    <property type="entry name" value="Haloacid_Dehalogenase"/>
    <property type="match status" value="1"/>
</dbReference>
<keyword evidence="5" id="KW-1278">Translocase</keyword>
<evidence type="ECO:0000256" key="1">
    <source>
        <dbReference type="ARBA" id="ARBA00004141"/>
    </source>
</evidence>
<dbReference type="InterPro" id="IPR004014">
    <property type="entry name" value="ATPase_P-typ_cation-transptr_N"/>
</dbReference>
<dbReference type="PROSITE" id="PS00154">
    <property type="entry name" value="ATPASE_E1_E2"/>
    <property type="match status" value="1"/>
</dbReference>
<evidence type="ECO:0000256" key="7">
    <source>
        <dbReference type="ARBA" id="ARBA00023136"/>
    </source>
</evidence>
<gene>
    <name evidence="10" type="ORF">COT04_01590</name>
</gene>
<evidence type="ECO:0000256" key="5">
    <source>
        <dbReference type="ARBA" id="ARBA00022967"/>
    </source>
</evidence>
<evidence type="ECO:0000256" key="6">
    <source>
        <dbReference type="ARBA" id="ARBA00022989"/>
    </source>
</evidence>
<dbReference type="Pfam" id="PF00122">
    <property type="entry name" value="E1-E2_ATPase"/>
    <property type="match status" value="1"/>
</dbReference>
<dbReference type="InterPro" id="IPR044492">
    <property type="entry name" value="P_typ_ATPase_HD_dom"/>
</dbReference>
<dbReference type="InterPro" id="IPR018303">
    <property type="entry name" value="ATPase_P-typ_P_site"/>
</dbReference>
<evidence type="ECO:0000256" key="2">
    <source>
        <dbReference type="ARBA" id="ARBA00022692"/>
    </source>
</evidence>
<dbReference type="GO" id="GO:0005524">
    <property type="term" value="F:ATP binding"/>
    <property type="evidence" value="ECO:0007669"/>
    <property type="project" value="UniProtKB-KW"/>
</dbReference>
<dbReference type="PRINTS" id="PR00119">
    <property type="entry name" value="CATATPASE"/>
</dbReference>
<dbReference type="InterPro" id="IPR023214">
    <property type="entry name" value="HAD_sf"/>
</dbReference>
<dbReference type="SMART" id="SM00831">
    <property type="entry name" value="Cation_ATPase_N"/>
    <property type="match status" value="1"/>
</dbReference>
<dbReference type="Gene3D" id="3.40.50.1000">
    <property type="entry name" value="HAD superfamily/HAD-like"/>
    <property type="match status" value="1"/>
</dbReference>
<name>A0A2M6YPT3_9BACT</name>
<dbReference type="InterPro" id="IPR008250">
    <property type="entry name" value="ATPase_P-typ_transduc_dom_A_sf"/>
</dbReference>
<dbReference type="InterPro" id="IPR036412">
    <property type="entry name" value="HAD-like_sf"/>
</dbReference>
<dbReference type="InterPro" id="IPR006068">
    <property type="entry name" value="ATPase_P-typ_cation-transptr_C"/>
</dbReference>
<comment type="subcellular location">
    <subcellularLocation>
        <location evidence="1">Membrane</location>
        <topology evidence="1">Multi-pass membrane protein</topology>
    </subcellularLocation>
</comment>
<feature type="transmembrane region" description="Helical" evidence="8">
    <location>
        <begin position="737"/>
        <end position="754"/>
    </location>
</feature>
<organism evidence="10 11">
    <name type="scientific">Candidatus Shapirobacteria bacterium CG07_land_8_20_14_0_80_39_12</name>
    <dbReference type="NCBI Taxonomy" id="1974480"/>
    <lineage>
        <taxon>Bacteria</taxon>
        <taxon>Candidatus Shapironibacteriota</taxon>
    </lineage>
</organism>
<evidence type="ECO:0000256" key="8">
    <source>
        <dbReference type="SAM" id="Phobius"/>
    </source>
</evidence>
<dbReference type="Gene3D" id="3.40.1110.10">
    <property type="entry name" value="Calcium-transporting ATPase, cytoplasmic domain N"/>
    <property type="match status" value="1"/>
</dbReference>
<dbReference type="AlphaFoldDB" id="A0A2M6YPT3"/>
<protein>
    <recommendedName>
        <fullName evidence="9">Cation-transporting P-type ATPase N-terminal domain-containing protein</fullName>
    </recommendedName>
</protein>
<dbReference type="InterPro" id="IPR059000">
    <property type="entry name" value="ATPase_P-type_domA"/>
</dbReference>
<dbReference type="InterPro" id="IPR023299">
    <property type="entry name" value="ATPase_P-typ_cyto_dom_N"/>
</dbReference>
<comment type="caution">
    <text evidence="10">The sequence shown here is derived from an EMBL/GenBank/DDBJ whole genome shotgun (WGS) entry which is preliminary data.</text>
</comment>
<evidence type="ECO:0000256" key="3">
    <source>
        <dbReference type="ARBA" id="ARBA00022741"/>
    </source>
</evidence>
<dbReference type="SFLD" id="SFLDF00027">
    <property type="entry name" value="p-type_atpase"/>
    <property type="match status" value="1"/>
</dbReference>
<reference evidence="11" key="1">
    <citation type="submission" date="2017-09" db="EMBL/GenBank/DDBJ databases">
        <title>Depth-based differentiation of microbial function through sediment-hosted aquifers and enrichment of novel symbionts in the deep terrestrial subsurface.</title>
        <authorList>
            <person name="Probst A.J."/>
            <person name="Ladd B."/>
            <person name="Jarett J.K."/>
            <person name="Geller-Mcgrath D.E."/>
            <person name="Sieber C.M.K."/>
            <person name="Emerson J.B."/>
            <person name="Anantharaman K."/>
            <person name="Thomas B.C."/>
            <person name="Malmstrom R."/>
            <person name="Stieglmeier M."/>
            <person name="Klingl A."/>
            <person name="Woyke T."/>
            <person name="Ryan C.M."/>
            <person name="Banfield J.F."/>
        </authorList>
    </citation>
    <scope>NUCLEOTIDE SEQUENCE [LARGE SCALE GENOMIC DNA]</scope>
</reference>
<feature type="transmembrane region" description="Helical" evidence="8">
    <location>
        <begin position="630"/>
        <end position="656"/>
    </location>
</feature>
<dbReference type="NCBIfam" id="TIGR01494">
    <property type="entry name" value="ATPase_P-type"/>
    <property type="match status" value="3"/>
</dbReference>
<accession>A0A2M6YPT3</accession>
<dbReference type="InterPro" id="IPR001757">
    <property type="entry name" value="P_typ_ATPase"/>
</dbReference>
<dbReference type="Gene3D" id="1.20.1110.10">
    <property type="entry name" value="Calcium-transporting ATPase, transmembrane domain"/>
    <property type="match status" value="1"/>
</dbReference>
<evidence type="ECO:0000313" key="10">
    <source>
        <dbReference type="EMBL" id="PIU33146.1"/>
    </source>
</evidence>
<dbReference type="GO" id="GO:0016887">
    <property type="term" value="F:ATP hydrolysis activity"/>
    <property type="evidence" value="ECO:0007669"/>
    <property type="project" value="InterPro"/>
</dbReference>
<dbReference type="SUPFAM" id="SSF81653">
    <property type="entry name" value="Calcium ATPase, transduction domain A"/>
    <property type="match status" value="1"/>
</dbReference>
<dbReference type="GO" id="GO:0016020">
    <property type="term" value="C:membrane"/>
    <property type="evidence" value="ECO:0007669"/>
    <property type="project" value="UniProtKB-SubCell"/>
</dbReference>
<feature type="transmembrane region" description="Helical" evidence="8">
    <location>
        <begin position="68"/>
        <end position="84"/>
    </location>
</feature>
<dbReference type="PANTHER" id="PTHR42861">
    <property type="entry name" value="CALCIUM-TRANSPORTING ATPASE"/>
    <property type="match status" value="1"/>
</dbReference>
<feature type="transmembrane region" description="Helical" evidence="8">
    <location>
        <begin position="703"/>
        <end position="725"/>
    </location>
</feature>
<proteinExistence type="predicted"/>
<keyword evidence="6 8" id="KW-1133">Transmembrane helix</keyword>
<keyword evidence="4" id="KW-0067">ATP-binding</keyword>
<dbReference type="Pfam" id="PF00702">
    <property type="entry name" value="Hydrolase"/>
    <property type="match status" value="1"/>
</dbReference>
<keyword evidence="2 8" id="KW-0812">Transmembrane</keyword>
<dbReference type="PRINTS" id="PR00120">
    <property type="entry name" value="HATPASE"/>
</dbReference>
<feature type="transmembrane region" description="Helical" evidence="8">
    <location>
        <begin position="230"/>
        <end position="252"/>
    </location>
</feature>
<dbReference type="Gene3D" id="2.70.150.10">
    <property type="entry name" value="Calcium-transporting ATPase, cytoplasmic transduction domain A"/>
    <property type="match status" value="1"/>
</dbReference>
<dbReference type="SUPFAM" id="SSF81665">
    <property type="entry name" value="Calcium ATPase, transmembrane domain M"/>
    <property type="match status" value="1"/>
</dbReference>
<dbReference type="SUPFAM" id="SSF56784">
    <property type="entry name" value="HAD-like"/>
    <property type="match status" value="1"/>
</dbReference>
<feature type="transmembrane region" description="Helical" evidence="8">
    <location>
        <begin position="806"/>
        <end position="827"/>
    </location>
</feature>
<sequence length="834" mass="93327">MLEEKFNPHGLSSSQATERLAKFGLNELKKHQEYSSLRIFFNQFESPLIYILVFAGIVTFFLRDFTDTIVIFAAVFLNTALGFYQEQKSQKSMAALRSLITSLAKVVRDNQTQTIEAKNLVPGDLVVLTIGARIPADGLLVEATDLTINEAILTGESVPVAKKPGSFLGISESAADKQQQMVFMGTTVVTGIAKMIVTKTGMETKIGQIGHSLIEIKDEKTPLQIEITKLAKVLASIVGVITLSIFLFGRFLGYQFLEMFTTSVAVAVAAIPEGLPISFTVILALGMQRILKRKAVVRRLLAAETLGSVSTICVDKTGTLTEGQMRVVQALANKEEKRLIEAAVLCNDMRDPLELAMMDWAKEKLKAKFQKLRKEYEKLDEIPFNPSYKYIATLYQEKKSGEKLLFFSGAPEIILKRSKFKSSKEKEELLKKFKEYGRQGYRLVGFAYKKLKPHATEIKKEALKGFCWLGILIYEDPIRMGVKKALKECQQAGIEVKVITGDYLETALTIIGKLGIKNHQKILEGSQLEKMSDDELRKTVSEVVLFARTTPKQKLKIVKALKYNQEVVAMMGDGVNDALALKQADVGIVVNQASDVAKETADMVLLDSNFATIVHAIEEGRNIFENIRKIVLYLLSNSFTEIILIGGSILLGLPLLLTAAQILWINLIEDTFPAIGLAFEPWEKELMMISPRPKATAILSLPMKFLIFVVGIFLNFFLLFLFWALNKGFFHLSSPQTVMFVALGINFLFVPFACRSLRKPIFKFNPFSNKILNLTLIIGFILLISAVYLPPLQLVLKTHPLGINEWLFLLGLGFFSFLLIELAKWAFILKKRNL</sequence>
<dbReference type="Proteomes" id="UP000229559">
    <property type="component" value="Unassembled WGS sequence"/>
</dbReference>
<dbReference type="Pfam" id="PF00690">
    <property type="entry name" value="Cation_ATPase_N"/>
    <property type="match status" value="1"/>
</dbReference>
<keyword evidence="7 8" id="KW-0472">Membrane</keyword>
<dbReference type="Pfam" id="PF00689">
    <property type="entry name" value="Cation_ATPase_C"/>
    <property type="match status" value="1"/>
</dbReference>
<feature type="transmembrane region" description="Helical" evidence="8">
    <location>
        <begin position="39"/>
        <end position="62"/>
    </location>
</feature>
<feature type="transmembrane region" description="Helical" evidence="8">
    <location>
        <begin position="774"/>
        <end position="794"/>
    </location>
</feature>
<keyword evidence="3" id="KW-0547">Nucleotide-binding</keyword>
<evidence type="ECO:0000259" key="9">
    <source>
        <dbReference type="SMART" id="SM00831"/>
    </source>
</evidence>
<feature type="transmembrane region" description="Helical" evidence="8">
    <location>
        <begin position="662"/>
        <end position="682"/>
    </location>
</feature>
<feature type="transmembrane region" description="Helical" evidence="8">
    <location>
        <begin position="264"/>
        <end position="285"/>
    </location>
</feature>
<evidence type="ECO:0000313" key="11">
    <source>
        <dbReference type="Proteomes" id="UP000229559"/>
    </source>
</evidence>
<feature type="domain" description="Cation-transporting P-type ATPase N-terminal" evidence="9">
    <location>
        <begin position="2"/>
        <end position="64"/>
    </location>
</feature>
<dbReference type="EMBL" id="PEXA01000049">
    <property type="protein sequence ID" value="PIU33146.1"/>
    <property type="molecule type" value="Genomic_DNA"/>
</dbReference>